<comment type="caution">
    <text evidence="10">The sequence shown here is derived from an EMBL/GenBank/DDBJ whole genome shotgun (WGS) entry which is preliminary data.</text>
</comment>
<dbReference type="PROSITE" id="PS51257">
    <property type="entry name" value="PROKAR_LIPOPROTEIN"/>
    <property type="match status" value="1"/>
</dbReference>
<feature type="transmembrane region" description="Helical" evidence="8">
    <location>
        <begin position="21"/>
        <end position="45"/>
    </location>
</feature>
<feature type="transmembrane region" description="Helical" evidence="8">
    <location>
        <begin position="88"/>
        <end position="107"/>
    </location>
</feature>
<protein>
    <submittedName>
        <fullName evidence="10">EmrB/QacA subfamily drug resistance transporter</fullName>
    </submittedName>
</protein>
<feature type="transmembrane region" description="Helical" evidence="8">
    <location>
        <begin position="342"/>
        <end position="360"/>
    </location>
</feature>
<dbReference type="GO" id="GO:0022857">
    <property type="term" value="F:transmembrane transporter activity"/>
    <property type="evidence" value="ECO:0007669"/>
    <property type="project" value="InterPro"/>
</dbReference>
<feature type="transmembrane region" description="Helical" evidence="8">
    <location>
        <begin position="113"/>
        <end position="136"/>
    </location>
</feature>
<name>A0A7W9UR86_9ACTN</name>
<keyword evidence="5 8" id="KW-1133">Transmembrane helix</keyword>
<organism evidence="10 11">
    <name type="scientific">Streptomyces echinatus</name>
    <dbReference type="NCBI Taxonomy" id="67293"/>
    <lineage>
        <taxon>Bacteria</taxon>
        <taxon>Bacillati</taxon>
        <taxon>Actinomycetota</taxon>
        <taxon>Actinomycetes</taxon>
        <taxon>Kitasatosporales</taxon>
        <taxon>Streptomycetaceae</taxon>
        <taxon>Streptomyces</taxon>
    </lineage>
</organism>
<evidence type="ECO:0000259" key="9">
    <source>
        <dbReference type="PROSITE" id="PS50850"/>
    </source>
</evidence>
<dbReference type="GO" id="GO:0005886">
    <property type="term" value="C:plasma membrane"/>
    <property type="evidence" value="ECO:0007669"/>
    <property type="project" value="UniProtKB-SubCell"/>
</dbReference>
<evidence type="ECO:0000256" key="1">
    <source>
        <dbReference type="ARBA" id="ARBA00004651"/>
    </source>
</evidence>
<feature type="domain" description="Major facilitator superfamily (MFS) profile" evidence="9">
    <location>
        <begin position="22"/>
        <end position="474"/>
    </location>
</feature>
<keyword evidence="7" id="KW-0046">Antibiotic resistance</keyword>
<feature type="transmembrane region" description="Helical" evidence="8">
    <location>
        <begin position="278"/>
        <end position="300"/>
    </location>
</feature>
<reference evidence="10 11" key="1">
    <citation type="submission" date="2020-08" db="EMBL/GenBank/DDBJ databases">
        <title>Genomic Encyclopedia of Type Strains, Phase III (KMG-III): the genomes of soil and plant-associated and newly described type strains.</title>
        <authorList>
            <person name="Whitman W."/>
        </authorList>
    </citation>
    <scope>NUCLEOTIDE SEQUENCE [LARGE SCALE GENOMIC DNA]</scope>
    <source>
        <strain evidence="10 11">CECT 3313</strain>
    </source>
</reference>
<comment type="subcellular location">
    <subcellularLocation>
        <location evidence="1">Cell membrane</location>
        <topology evidence="1">Multi-pass membrane protein</topology>
    </subcellularLocation>
</comment>
<dbReference type="CDD" id="cd17321">
    <property type="entry name" value="MFS_MMR_MDR_like"/>
    <property type="match status" value="1"/>
</dbReference>
<feature type="transmembrane region" description="Helical" evidence="8">
    <location>
        <begin position="312"/>
        <end position="330"/>
    </location>
</feature>
<dbReference type="PROSITE" id="PS50850">
    <property type="entry name" value="MFS"/>
    <property type="match status" value="1"/>
</dbReference>
<dbReference type="NCBIfam" id="TIGR00711">
    <property type="entry name" value="efflux_EmrB"/>
    <property type="match status" value="1"/>
</dbReference>
<evidence type="ECO:0000256" key="7">
    <source>
        <dbReference type="ARBA" id="ARBA00023251"/>
    </source>
</evidence>
<evidence type="ECO:0000256" key="5">
    <source>
        <dbReference type="ARBA" id="ARBA00022989"/>
    </source>
</evidence>
<dbReference type="RefSeq" id="WP_184966548.1">
    <property type="nucleotide sequence ID" value="NZ_BAAAWF010000106.1"/>
</dbReference>
<dbReference type="PANTHER" id="PTHR42718:SF46">
    <property type="entry name" value="BLR6921 PROTEIN"/>
    <property type="match status" value="1"/>
</dbReference>
<accession>A0A7W9UR86</accession>
<dbReference type="InterPro" id="IPR004638">
    <property type="entry name" value="EmrB-like"/>
</dbReference>
<dbReference type="SUPFAM" id="SSF103473">
    <property type="entry name" value="MFS general substrate transporter"/>
    <property type="match status" value="1"/>
</dbReference>
<feature type="transmembrane region" description="Helical" evidence="8">
    <location>
        <begin position="57"/>
        <end position="76"/>
    </location>
</feature>
<dbReference type="InterPro" id="IPR036259">
    <property type="entry name" value="MFS_trans_sf"/>
</dbReference>
<evidence type="ECO:0000256" key="6">
    <source>
        <dbReference type="ARBA" id="ARBA00023136"/>
    </source>
</evidence>
<dbReference type="InterPro" id="IPR011701">
    <property type="entry name" value="MFS"/>
</dbReference>
<dbReference type="GO" id="GO:0046677">
    <property type="term" value="P:response to antibiotic"/>
    <property type="evidence" value="ECO:0007669"/>
    <property type="project" value="UniProtKB-KW"/>
</dbReference>
<evidence type="ECO:0000313" key="10">
    <source>
        <dbReference type="EMBL" id="MBB5928217.1"/>
    </source>
</evidence>
<dbReference type="Gene3D" id="1.20.1720.10">
    <property type="entry name" value="Multidrug resistance protein D"/>
    <property type="match status" value="1"/>
</dbReference>
<dbReference type="InterPro" id="IPR020846">
    <property type="entry name" value="MFS_dom"/>
</dbReference>
<keyword evidence="4 8" id="KW-0812">Transmembrane</keyword>
<dbReference type="PANTHER" id="PTHR42718">
    <property type="entry name" value="MAJOR FACILITATOR SUPERFAMILY MULTIDRUG TRANSPORTER MFSC"/>
    <property type="match status" value="1"/>
</dbReference>
<dbReference type="EMBL" id="JACHJK010000006">
    <property type="protein sequence ID" value="MBB5928217.1"/>
    <property type="molecule type" value="Genomic_DNA"/>
</dbReference>
<keyword evidence="11" id="KW-1185">Reference proteome</keyword>
<sequence>MSETRVASPPPVLRPNLPLGVVVAMSCLALFMVVLDSTIVTVALPDMKTGLSMSTDQQQWVVSGYLITLGGFLLLAARAGDLFGHKRVFLFGAVVFTVTSLIGGLASDGPVLIAARIAQGVGASALTPTSLSLITASHTDERERERALALWSMMGGIAGLAGVVLGGVLTAELSWRWVLFVNVPPGIALFVAGVLFLLPSAVRERVRLDLPGALCVTLGIGALTYGLSEASNEGWSSANTLVPLIAAAVLIAAFLVAEARGASPLIPLDLLRPRSLRIANVLMFCLGVTLTALMFFLSLYCQQVLGYSALRTGMAMLPVTLIFIVGALVSRQLVPKFGPRPLLVAGGLIAAGGIAWVATIPTHKAYLTHILLPNLVGGFGVSIMLLAVTISGTAGVDPKNAGAASGLLNTSRQIGGAVGLAVLVNIASRVTSHASHDKGRLDALVQGYRAAFLVNAGIMLVAALAALALPAMAAAKEKTHESLDGQTATTPS</sequence>
<evidence type="ECO:0000256" key="8">
    <source>
        <dbReference type="SAM" id="Phobius"/>
    </source>
</evidence>
<keyword evidence="6 8" id="KW-0472">Membrane</keyword>
<keyword evidence="3" id="KW-1003">Cell membrane</keyword>
<feature type="transmembrane region" description="Helical" evidence="8">
    <location>
        <begin position="450"/>
        <end position="473"/>
    </location>
</feature>
<feature type="transmembrane region" description="Helical" evidence="8">
    <location>
        <begin position="366"/>
        <end position="390"/>
    </location>
</feature>
<dbReference type="Gene3D" id="1.20.1250.20">
    <property type="entry name" value="MFS general substrate transporter like domains"/>
    <property type="match status" value="1"/>
</dbReference>
<evidence type="ECO:0000256" key="4">
    <source>
        <dbReference type="ARBA" id="ARBA00022692"/>
    </source>
</evidence>
<evidence type="ECO:0000256" key="3">
    <source>
        <dbReference type="ARBA" id="ARBA00022475"/>
    </source>
</evidence>
<dbReference type="Pfam" id="PF07690">
    <property type="entry name" value="MFS_1"/>
    <property type="match status" value="1"/>
</dbReference>
<evidence type="ECO:0000313" key="11">
    <source>
        <dbReference type="Proteomes" id="UP000585836"/>
    </source>
</evidence>
<dbReference type="Proteomes" id="UP000585836">
    <property type="component" value="Unassembled WGS sequence"/>
</dbReference>
<feature type="transmembrane region" description="Helical" evidence="8">
    <location>
        <begin position="240"/>
        <end position="257"/>
    </location>
</feature>
<feature type="transmembrane region" description="Helical" evidence="8">
    <location>
        <begin position="148"/>
        <end position="171"/>
    </location>
</feature>
<proteinExistence type="predicted"/>
<feature type="transmembrane region" description="Helical" evidence="8">
    <location>
        <begin position="177"/>
        <end position="198"/>
    </location>
</feature>
<keyword evidence="2" id="KW-0813">Transport</keyword>
<gene>
    <name evidence="10" type="ORF">FHS34_003686</name>
</gene>
<feature type="transmembrane region" description="Helical" evidence="8">
    <location>
        <begin position="210"/>
        <end position="228"/>
    </location>
</feature>
<evidence type="ECO:0000256" key="2">
    <source>
        <dbReference type="ARBA" id="ARBA00022448"/>
    </source>
</evidence>
<dbReference type="AlphaFoldDB" id="A0A7W9UR86"/>